<dbReference type="InterPro" id="IPR000182">
    <property type="entry name" value="GNAT_dom"/>
</dbReference>
<evidence type="ECO:0000256" key="1">
    <source>
        <dbReference type="ARBA" id="ARBA00004123"/>
    </source>
</evidence>
<dbReference type="EMBL" id="RRYP01008765">
    <property type="protein sequence ID" value="TNV79552.1"/>
    <property type="molecule type" value="Genomic_DNA"/>
</dbReference>
<dbReference type="PANTHER" id="PTHR45750:SF3">
    <property type="entry name" value="HISTONE ACETYLTRANSFERASE"/>
    <property type="match status" value="1"/>
</dbReference>
<dbReference type="InterPro" id="IPR037800">
    <property type="entry name" value="GCN5"/>
</dbReference>
<dbReference type="GO" id="GO:0010484">
    <property type="term" value="F:histone H3 acetyltransferase activity"/>
    <property type="evidence" value="ECO:0007669"/>
    <property type="project" value="TreeGrafter"/>
</dbReference>
<sequence>MIDASGEVGAASEQRPLAESGLGFVKRDQCVKNEEEQGLLEFQVVKNDKTIQSMRYLIDLKNIIAKQLPRMPRNYIVKLTMDRQHEAMIIIRRQQGKRPQILGGCVFRPFMSQRFAEIVFLAITTSEQVRGLGTRLMNKLKDHAQGVGIQYFLTYADNNAIEFFKKQGFNEKGYMPQGRWKGYIKDYNGSTMMQCQIVRDVDYVNISEILKQQRDAIIAKIKSVINLKVQPGLVFEGRKGPYEFDEIPGLKEAGWTIKTYEQAKEGEEKTFEQQCEDILKGLFEHVNSWPFQKAVDARKVPDYYNSL</sequence>
<keyword evidence="2" id="KW-0103">Bromodomain</keyword>
<protein>
    <recommendedName>
        <fullName evidence="4">N-acetyltransferase domain-containing protein</fullName>
    </recommendedName>
</protein>
<evidence type="ECO:0000259" key="4">
    <source>
        <dbReference type="PROSITE" id="PS51186"/>
    </source>
</evidence>
<evidence type="ECO:0000256" key="2">
    <source>
        <dbReference type="ARBA" id="ARBA00023117"/>
    </source>
</evidence>
<dbReference type="Proteomes" id="UP000785679">
    <property type="component" value="Unassembled WGS sequence"/>
</dbReference>
<dbReference type="OrthoDB" id="1937912at2759"/>
<dbReference type="GO" id="GO:0045944">
    <property type="term" value="P:positive regulation of transcription by RNA polymerase II"/>
    <property type="evidence" value="ECO:0007669"/>
    <property type="project" value="TreeGrafter"/>
</dbReference>
<dbReference type="PROSITE" id="PS51186">
    <property type="entry name" value="GNAT"/>
    <property type="match status" value="1"/>
</dbReference>
<dbReference type="GO" id="GO:0005634">
    <property type="term" value="C:nucleus"/>
    <property type="evidence" value="ECO:0007669"/>
    <property type="project" value="UniProtKB-SubCell"/>
</dbReference>
<dbReference type="SUPFAM" id="SSF55729">
    <property type="entry name" value="Acyl-CoA N-acyltransferases (Nat)"/>
    <property type="match status" value="1"/>
</dbReference>
<dbReference type="InterPro" id="IPR016181">
    <property type="entry name" value="Acyl_CoA_acyltransferase"/>
</dbReference>
<dbReference type="PANTHER" id="PTHR45750">
    <property type="entry name" value="GH11602P"/>
    <property type="match status" value="1"/>
</dbReference>
<keyword evidence="3" id="KW-0539">Nucleus</keyword>
<dbReference type="InterPro" id="IPR036427">
    <property type="entry name" value="Bromodomain-like_sf"/>
</dbReference>
<gene>
    <name evidence="5" type="ORF">FGO68_gene3569</name>
</gene>
<keyword evidence="6" id="KW-1185">Reference proteome</keyword>
<dbReference type="GO" id="GO:0000123">
    <property type="term" value="C:histone acetyltransferase complex"/>
    <property type="evidence" value="ECO:0007669"/>
    <property type="project" value="TreeGrafter"/>
</dbReference>
<name>A0A8J8NPK7_HALGN</name>
<evidence type="ECO:0000313" key="5">
    <source>
        <dbReference type="EMBL" id="TNV79552.1"/>
    </source>
</evidence>
<dbReference type="Gene3D" id="3.40.630.30">
    <property type="match status" value="1"/>
</dbReference>
<accession>A0A8J8NPK7</accession>
<dbReference type="SUPFAM" id="SSF47370">
    <property type="entry name" value="Bromodomain"/>
    <property type="match status" value="1"/>
</dbReference>
<organism evidence="5 6">
    <name type="scientific">Halteria grandinella</name>
    <dbReference type="NCBI Taxonomy" id="5974"/>
    <lineage>
        <taxon>Eukaryota</taxon>
        <taxon>Sar</taxon>
        <taxon>Alveolata</taxon>
        <taxon>Ciliophora</taxon>
        <taxon>Intramacronucleata</taxon>
        <taxon>Spirotrichea</taxon>
        <taxon>Stichotrichia</taxon>
        <taxon>Sporadotrichida</taxon>
        <taxon>Halteriidae</taxon>
        <taxon>Halteria</taxon>
    </lineage>
</organism>
<reference evidence="5" key="1">
    <citation type="submission" date="2019-06" db="EMBL/GenBank/DDBJ databases">
        <authorList>
            <person name="Zheng W."/>
        </authorList>
    </citation>
    <scope>NUCLEOTIDE SEQUENCE</scope>
    <source>
        <strain evidence="5">QDHG01</strain>
    </source>
</reference>
<dbReference type="CDD" id="cd04301">
    <property type="entry name" value="NAT_SF"/>
    <property type="match status" value="1"/>
</dbReference>
<dbReference type="Pfam" id="PF00583">
    <property type="entry name" value="Acetyltransf_1"/>
    <property type="match status" value="1"/>
</dbReference>
<dbReference type="AlphaFoldDB" id="A0A8J8NPK7"/>
<evidence type="ECO:0000256" key="3">
    <source>
        <dbReference type="ARBA" id="ARBA00023242"/>
    </source>
</evidence>
<comment type="caution">
    <text evidence="5">The sequence shown here is derived from an EMBL/GenBank/DDBJ whole genome shotgun (WGS) entry which is preliminary data.</text>
</comment>
<dbReference type="Gene3D" id="1.20.920.10">
    <property type="entry name" value="Bromodomain-like"/>
    <property type="match status" value="1"/>
</dbReference>
<comment type="subcellular location">
    <subcellularLocation>
        <location evidence="1">Nucleus</location>
    </subcellularLocation>
</comment>
<feature type="domain" description="N-acetyltransferase" evidence="4">
    <location>
        <begin position="49"/>
        <end position="190"/>
    </location>
</feature>
<proteinExistence type="predicted"/>
<evidence type="ECO:0000313" key="6">
    <source>
        <dbReference type="Proteomes" id="UP000785679"/>
    </source>
</evidence>